<proteinExistence type="predicted"/>
<gene>
    <name evidence="1" type="ORF">EST38_g8932</name>
</gene>
<dbReference type="Proteomes" id="UP000290288">
    <property type="component" value="Unassembled WGS sequence"/>
</dbReference>
<sequence>MPAQRSTKTLFTYPVKGKESCRFPFDKTIRTADTTQPTS</sequence>
<comment type="caution">
    <text evidence="1">The sequence shown here is derived from an EMBL/GenBank/DDBJ whole genome shotgun (WGS) entry which is preliminary data.</text>
</comment>
<protein>
    <submittedName>
        <fullName evidence="1">Uncharacterized protein</fullName>
    </submittedName>
</protein>
<dbReference type="EMBL" id="SDEE01000388">
    <property type="protein sequence ID" value="RXW16919.1"/>
    <property type="molecule type" value="Genomic_DNA"/>
</dbReference>
<evidence type="ECO:0000313" key="1">
    <source>
        <dbReference type="EMBL" id="RXW16919.1"/>
    </source>
</evidence>
<name>A0A4Q2DC15_9AGAR</name>
<accession>A0A4Q2DC15</accession>
<dbReference type="AlphaFoldDB" id="A0A4Q2DC15"/>
<reference evidence="1 2" key="1">
    <citation type="submission" date="2019-01" db="EMBL/GenBank/DDBJ databases">
        <title>Draft genome sequence of Psathyrella aberdarensis IHI B618.</title>
        <authorList>
            <person name="Buettner E."/>
            <person name="Kellner H."/>
        </authorList>
    </citation>
    <scope>NUCLEOTIDE SEQUENCE [LARGE SCALE GENOMIC DNA]</scope>
    <source>
        <strain evidence="1 2">IHI B618</strain>
    </source>
</reference>
<evidence type="ECO:0000313" key="2">
    <source>
        <dbReference type="Proteomes" id="UP000290288"/>
    </source>
</evidence>
<organism evidence="1 2">
    <name type="scientific">Candolleomyces aberdarensis</name>
    <dbReference type="NCBI Taxonomy" id="2316362"/>
    <lineage>
        <taxon>Eukaryota</taxon>
        <taxon>Fungi</taxon>
        <taxon>Dikarya</taxon>
        <taxon>Basidiomycota</taxon>
        <taxon>Agaricomycotina</taxon>
        <taxon>Agaricomycetes</taxon>
        <taxon>Agaricomycetidae</taxon>
        <taxon>Agaricales</taxon>
        <taxon>Agaricineae</taxon>
        <taxon>Psathyrellaceae</taxon>
        <taxon>Candolleomyces</taxon>
    </lineage>
</organism>
<keyword evidence="2" id="KW-1185">Reference proteome</keyword>